<feature type="transmembrane region" description="Helical" evidence="7">
    <location>
        <begin position="250"/>
        <end position="269"/>
    </location>
</feature>
<dbReference type="PROSITE" id="PS50850">
    <property type="entry name" value="MFS"/>
    <property type="match status" value="1"/>
</dbReference>
<evidence type="ECO:0000313" key="9">
    <source>
        <dbReference type="EMBL" id="SPD85543.1"/>
    </source>
</evidence>
<dbReference type="PRINTS" id="PR01035">
    <property type="entry name" value="TCRTETA"/>
</dbReference>
<evidence type="ECO:0000256" key="3">
    <source>
        <dbReference type="ARBA" id="ARBA00022475"/>
    </source>
</evidence>
<feature type="transmembrane region" description="Helical" evidence="7">
    <location>
        <begin position="173"/>
        <end position="191"/>
    </location>
</feature>
<keyword evidence="2" id="KW-0813">Transport</keyword>
<feature type="transmembrane region" description="Helical" evidence="7">
    <location>
        <begin position="306"/>
        <end position="328"/>
    </location>
</feature>
<keyword evidence="10" id="KW-1185">Reference proteome</keyword>
<keyword evidence="6 7" id="KW-0472">Membrane</keyword>
<dbReference type="InterPro" id="IPR001958">
    <property type="entry name" value="Tet-R_TetA/multi-R_MdtG-like"/>
</dbReference>
<dbReference type="EMBL" id="LT985188">
    <property type="protein sequence ID" value="SPD85543.1"/>
    <property type="molecule type" value="Genomic_DNA"/>
</dbReference>
<evidence type="ECO:0000256" key="4">
    <source>
        <dbReference type="ARBA" id="ARBA00022692"/>
    </source>
</evidence>
<evidence type="ECO:0000256" key="6">
    <source>
        <dbReference type="ARBA" id="ARBA00023136"/>
    </source>
</evidence>
<feature type="transmembrane region" description="Helical" evidence="7">
    <location>
        <begin position="145"/>
        <end position="167"/>
    </location>
</feature>
<feature type="transmembrane region" description="Helical" evidence="7">
    <location>
        <begin position="21"/>
        <end position="41"/>
    </location>
</feature>
<dbReference type="InterPro" id="IPR020846">
    <property type="entry name" value="MFS_dom"/>
</dbReference>
<sequence length="399" mass="40725">MLRVSSNTTGPTPWRRLGVSIYLPTTLSFVGFGAIVPLVPLTARALGASVAEAALVVALMGIGSLVGALPAGVIADRFGEKKSLVGAMMLDAVCLLICAFATSEWVLAGVVFVIGLSGAMLTLARQSYLTVAVPLAYRARALSTLGGVFRIGNLVGPLMGAAVVTVWGLQAAYLVAAGTSLLAMVVTLALPELPAEPDSVDEPVRMLHVLRGHARVFATAGVGASALMLVRASRDALLPLWCEQIGLDAATTSLIFAVSSGIDMTLFYVGGSVMDRFGRRWVAVPAIVIMAVCFALLPLAHDTPAVALIAAVLGLGNGISAGVVLTIGSDLSPALGRPQFLAGWRLTTGIGQAAGPLLITAVAAVAPLGLAAVTIGAIGLAGSGWLWKWVPTTVGRAHP</sequence>
<dbReference type="InterPro" id="IPR050171">
    <property type="entry name" value="MFS_Transporters"/>
</dbReference>
<evidence type="ECO:0000256" key="1">
    <source>
        <dbReference type="ARBA" id="ARBA00004651"/>
    </source>
</evidence>
<dbReference type="PANTHER" id="PTHR23517:SF3">
    <property type="entry name" value="INTEGRAL MEMBRANE TRANSPORT PROTEIN"/>
    <property type="match status" value="1"/>
</dbReference>
<protein>
    <submittedName>
        <fullName evidence="9">Predicted arabinose efflux permease, MFS family</fullName>
    </submittedName>
</protein>
<proteinExistence type="predicted"/>
<keyword evidence="4 7" id="KW-0812">Transmembrane</keyword>
<dbReference type="CDD" id="cd17325">
    <property type="entry name" value="MFS_MdtG_SLC18_like"/>
    <property type="match status" value="1"/>
</dbReference>
<organism evidence="9 10">
    <name type="scientific">Micropruina glycogenica</name>
    <dbReference type="NCBI Taxonomy" id="75385"/>
    <lineage>
        <taxon>Bacteria</taxon>
        <taxon>Bacillati</taxon>
        <taxon>Actinomycetota</taxon>
        <taxon>Actinomycetes</taxon>
        <taxon>Propionibacteriales</taxon>
        <taxon>Nocardioidaceae</taxon>
        <taxon>Micropruina</taxon>
    </lineage>
</organism>
<dbReference type="GO" id="GO:0022857">
    <property type="term" value="F:transmembrane transporter activity"/>
    <property type="evidence" value="ECO:0007669"/>
    <property type="project" value="InterPro"/>
</dbReference>
<dbReference type="GO" id="GO:0005886">
    <property type="term" value="C:plasma membrane"/>
    <property type="evidence" value="ECO:0007669"/>
    <property type="project" value="UniProtKB-SubCell"/>
</dbReference>
<evidence type="ECO:0000256" key="7">
    <source>
        <dbReference type="SAM" id="Phobius"/>
    </source>
</evidence>
<dbReference type="Gene3D" id="1.20.1250.20">
    <property type="entry name" value="MFS general substrate transporter like domains"/>
    <property type="match status" value="2"/>
</dbReference>
<dbReference type="AlphaFoldDB" id="A0A2N9JCN9"/>
<dbReference type="PANTHER" id="PTHR23517">
    <property type="entry name" value="RESISTANCE PROTEIN MDTM, PUTATIVE-RELATED-RELATED"/>
    <property type="match status" value="1"/>
</dbReference>
<feature type="domain" description="Major facilitator superfamily (MFS) profile" evidence="8">
    <location>
        <begin position="17"/>
        <end position="394"/>
    </location>
</feature>
<dbReference type="SUPFAM" id="SSF103473">
    <property type="entry name" value="MFS general substrate transporter"/>
    <property type="match status" value="1"/>
</dbReference>
<reference evidence="9 10" key="1">
    <citation type="submission" date="2018-02" db="EMBL/GenBank/DDBJ databases">
        <authorList>
            <person name="Cohen D.B."/>
            <person name="Kent A.D."/>
        </authorList>
    </citation>
    <scope>NUCLEOTIDE SEQUENCE [LARGE SCALE GENOMIC DNA]</scope>
    <source>
        <strain evidence="9">1</strain>
    </source>
</reference>
<dbReference type="KEGG" id="mgg:MPLG2_0507"/>
<feature type="transmembrane region" description="Helical" evidence="7">
    <location>
        <begin position="281"/>
        <end position="300"/>
    </location>
</feature>
<name>A0A2N9JCN9_9ACTN</name>
<accession>A0A2N9JCN9</accession>
<keyword evidence="5 7" id="KW-1133">Transmembrane helix</keyword>
<dbReference type="Proteomes" id="UP000238164">
    <property type="component" value="Chromosome 1"/>
</dbReference>
<dbReference type="Pfam" id="PF07690">
    <property type="entry name" value="MFS_1"/>
    <property type="match status" value="1"/>
</dbReference>
<comment type="subcellular location">
    <subcellularLocation>
        <location evidence="1">Cell membrane</location>
        <topology evidence="1">Multi-pass membrane protein</topology>
    </subcellularLocation>
</comment>
<dbReference type="InterPro" id="IPR036259">
    <property type="entry name" value="MFS_trans_sf"/>
</dbReference>
<evidence type="ECO:0000259" key="8">
    <source>
        <dbReference type="PROSITE" id="PS50850"/>
    </source>
</evidence>
<feature type="transmembrane region" description="Helical" evidence="7">
    <location>
        <begin position="212"/>
        <end position="230"/>
    </location>
</feature>
<feature type="transmembrane region" description="Helical" evidence="7">
    <location>
        <begin position="53"/>
        <end position="75"/>
    </location>
</feature>
<feature type="transmembrane region" description="Helical" evidence="7">
    <location>
        <begin position="365"/>
        <end position="387"/>
    </location>
</feature>
<dbReference type="InterPro" id="IPR011701">
    <property type="entry name" value="MFS"/>
</dbReference>
<evidence type="ECO:0000313" key="10">
    <source>
        <dbReference type="Proteomes" id="UP000238164"/>
    </source>
</evidence>
<evidence type="ECO:0000256" key="2">
    <source>
        <dbReference type="ARBA" id="ARBA00022448"/>
    </source>
</evidence>
<gene>
    <name evidence="9" type="ORF">MPLG2_0507</name>
</gene>
<keyword evidence="3" id="KW-1003">Cell membrane</keyword>
<evidence type="ECO:0000256" key="5">
    <source>
        <dbReference type="ARBA" id="ARBA00022989"/>
    </source>
</evidence>